<evidence type="ECO:0000313" key="4">
    <source>
        <dbReference type="Proteomes" id="UP000032841"/>
    </source>
</evidence>
<evidence type="ECO:0000313" key="3">
    <source>
        <dbReference type="EMBL" id="CDM40280.1"/>
    </source>
</evidence>
<evidence type="ECO:0000256" key="1">
    <source>
        <dbReference type="ARBA" id="ARBA00023211"/>
    </source>
</evidence>
<feature type="domain" description="Pyruvate carboxyltransferase" evidence="2">
    <location>
        <begin position="4"/>
        <end position="260"/>
    </location>
</feature>
<dbReference type="EC" id="4.1.3.39" evidence="3"/>
<organism evidence="3 4">
    <name type="scientific">Ectopseudomonas oleovorans (strain CECT 5344)</name>
    <name type="common">Pseudomonas pseudoalcaligenes</name>
    <dbReference type="NCBI Taxonomy" id="1182590"/>
    <lineage>
        <taxon>Bacteria</taxon>
        <taxon>Pseudomonadati</taxon>
        <taxon>Pseudomonadota</taxon>
        <taxon>Gammaproteobacteria</taxon>
        <taxon>Pseudomonadales</taxon>
        <taxon>Pseudomonadaceae</taxon>
        <taxon>Ectopseudomonas</taxon>
    </lineage>
</organism>
<dbReference type="AlphaFoldDB" id="W6QTR5"/>
<dbReference type="GO" id="GO:0009098">
    <property type="term" value="P:L-leucine biosynthetic process"/>
    <property type="evidence" value="ECO:0007669"/>
    <property type="project" value="TreeGrafter"/>
</dbReference>
<evidence type="ECO:0000259" key="2">
    <source>
        <dbReference type="PROSITE" id="PS50991"/>
    </source>
</evidence>
<dbReference type="KEGG" id="ppse:BN5_1694"/>
<dbReference type="GO" id="GO:0008701">
    <property type="term" value="F:4-hydroxy-2-oxovalerate aldolase activity"/>
    <property type="evidence" value="ECO:0007669"/>
    <property type="project" value="UniProtKB-EC"/>
</dbReference>
<dbReference type="Pfam" id="PF00682">
    <property type="entry name" value="HMGL-like"/>
    <property type="match status" value="1"/>
</dbReference>
<dbReference type="PROSITE" id="PS50991">
    <property type="entry name" value="PYR_CT"/>
    <property type="match status" value="1"/>
</dbReference>
<dbReference type="InterPro" id="IPR050073">
    <property type="entry name" value="2-IPM_HCS-like"/>
</dbReference>
<name>W6QTR5_ECTO5</name>
<gene>
    <name evidence="3" type="ORF">BN5_1694</name>
</gene>
<keyword evidence="1" id="KW-0464">Manganese</keyword>
<proteinExistence type="predicted"/>
<sequence length="535" mass="58394">MNKSTLLDCTLRDGGYYNNWDFSGELIRQYLMAMSAAGIDVVELGLRSLNNIGFKGACAYTSDAFLRGLNLPAGVSVGVMINASELVGATPLVDSLAYLFPVSADASPVKLVRIACHVHEFAAALKAVPWLKDKGYRVGFNLMQVADRTEGEVKDLARLAAQYPVDVLYFADSMGSMSPDDVARVIGWLRSEWKGALGVHTHDNMGLALSNTLRAMDEGVTWVDSTVTGMGRGPGNARTEELVIEVAELRGQSVNLVPLMVLVNKYFKPMKERCGWGTNPYYYLAGKHGIHPSYIQEMLSDARYDEEDVLAVIEHLRSEGGKKFNLNTLAAARHFYQGAPKGAWSPSGMLEGKDILLLGTGPGVADHENAIAAYIKKYRPIVVALNTQQSIDSELIDLRVACHPVRLLADCQAHASLPQPLITPFSMLPDEVRGSLRGKEVFDYGVDVKESTFGFFENYCVIPVSLVMAYALAVATGGKASRIIMAGFDGYEGEDPRNRDTNELLRLYQDAPGAIPLLSVTPTRYDLPTSSIYGF</sequence>
<dbReference type="OrthoDB" id="9803573at2"/>
<dbReference type="InterPro" id="IPR013785">
    <property type="entry name" value="Aldolase_TIM"/>
</dbReference>
<dbReference type="InterPro" id="IPR000891">
    <property type="entry name" value="PYR_CT"/>
</dbReference>
<keyword evidence="3" id="KW-0456">Lyase</keyword>
<dbReference type="Proteomes" id="UP000032841">
    <property type="component" value="Chromosome"/>
</dbReference>
<dbReference type="SUPFAM" id="SSF51569">
    <property type="entry name" value="Aldolase"/>
    <property type="match status" value="1"/>
</dbReference>
<dbReference type="EMBL" id="HG916826">
    <property type="protein sequence ID" value="CDM40280.1"/>
    <property type="molecule type" value="Genomic_DNA"/>
</dbReference>
<dbReference type="GO" id="GO:0003852">
    <property type="term" value="F:2-isopropylmalate synthase activity"/>
    <property type="evidence" value="ECO:0007669"/>
    <property type="project" value="TreeGrafter"/>
</dbReference>
<accession>W6QTR5</accession>
<dbReference type="CDD" id="cd07944">
    <property type="entry name" value="DRE_TIM_HOA_like"/>
    <property type="match status" value="1"/>
</dbReference>
<dbReference type="PANTHER" id="PTHR10277">
    <property type="entry name" value="HOMOCITRATE SYNTHASE-RELATED"/>
    <property type="match status" value="1"/>
</dbReference>
<dbReference type="PANTHER" id="PTHR10277:SF9">
    <property type="entry name" value="2-ISOPROPYLMALATE SYNTHASE 1, CHLOROPLASTIC-RELATED"/>
    <property type="match status" value="1"/>
</dbReference>
<reference evidence="3 4" key="1">
    <citation type="submission" date="2013-11" db="EMBL/GenBank/DDBJ databases">
        <title>Complete genome sequence of the cyanide-degrading bacterium Pseudomonas pseudoalcaligenes CECT 5344.</title>
        <authorList>
            <person name="Wibberg D."/>
            <person name="Puehler A."/>
            <person name="Schlueter A."/>
        </authorList>
    </citation>
    <scope>NUCLEOTIDE SEQUENCE [LARGE SCALE GENOMIC DNA]</scope>
    <source>
        <strain evidence="4">CECT 5344</strain>
    </source>
</reference>
<protein>
    <submittedName>
        <fullName evidence="3">4-hydroxy-2-oxovalerate aldolase</fullName>
        <ecNumber evidence="3">4.1.3.39</ecNumber>
    </submittedName>
</protein>
<dbReference type="HOGENOM" id="CLU_037512_0_0_6"/>
<dbReference type="Gene3D" id="3.20.20.70">
    <property type="entry name" value="Aldolase class I"/>
    <property type="match status" value="1"/>
</dbReference>
<dbReference type="eggNOG" id="COG0119">
    <property type="taxonomic scope" value="Bacteria"/>
</dbReference>